<feature type="domain" description="RRM" evidence="4">
    <location>
        <begin position="127"/>
        <end position="205"/>
    </location>
</feature>
<dbReference type="GO" id="GO:0043488">
    <property type="term" value="P:regulation of mRNA stability"/>
    <property type="evidence" value="ECO:0007669"/>
    <property type="project" value="TreeGrafter"/>
</dbReference>
<organism evidence="5">
    <name type="scientific">Chlamydomonas euryale</name>
    <dbReference type="NCBI Taxonomy" id="1486919"/>
    <lineage>
        <taxon>Eukaryota</taxon>
        <taxon>Viridiplantae</taxon>
        <taxon>Chlorophyta</taxon>
        <taxon>core chlorophytes</taxon>
        <taxon>Chlorophyceae</taxon>
        <taxon>CS clade</taxon>
        <taxon>Chlamydomonadales</taxon>
        <taxon>Chlamydomonadaceae</taxon>
        <taxon>Chlamydomonas</taxon>
    </lineage>
</organism>
<feature type="compositionally biased region" description="Basic and acidic residues" evidence="3">
    <location>
        <begin position="14"/>
        <end position="28"/>
    </location>
</feature>
<keyword evidence="1 2" id="KW-0694">RNA-binding</keyword>
<dbReference type="SUPFAM" id="SSF54928">
    <property type="entry name" value="RNA-binding domain, RBD"/>
    <property type="match status" value="3"/>
</dbReference>
<proteinExistence type="predicted"/>
<gene>
    <name evidence="5" type="ORF">CEUR00632_LOCUS12100</name>
</gene>
<evidence type="ECO:0000313" key="5">
    <source>
        <dbReference type="EMBL" id="CAD8293596.1"/>
    </source>
</evidence>
<evidence type="ECO:0000256" key="1">
    <source>
        <dbReference type="ARBA" id="ARBA00022884"/>
    </source>
</evidence>
<dbReference type="GO" id="GO:0003729">
    <property type="term" value="F:mRNA binding"/>
    <property type="evidence" value="ECO:0007669"/>
    <property type="project" value="InterPro"/>
</dbReference>
<evidence type="ECO:0000256" key="2">
    <source>
        <dbReference type="PROSITE-ProRule" id="PRU00176"/>
    </source>
</evidence>
<accession>A0A7R9YY94</accession>
<dbReference type="GO" id="GO:0010494">
    <property type="term" value="C:cytoplasmic stress granule"/>
    <property type="evidence" value="ECO:0007669"/>
    <property type="project" value="TreeGrafter"/>
</dbReference>
<name>A0A7R9YY94_9CHLO</name>
<dbReference type="PANTHER" id="PTHR47640">
    <property type="entry name" value="TRNA SELENOCYSTEINE 1-ASSOCIATED PROTEIN 1-RELATED-RELATED"/>
    <property type="match status" value="1"/>
</dbReference>
<dbReference type="GO" id="GO:0000184">
    <property type="term" value="P:nuclear-transcribed mRNA catabolic process, nonsense-mediated decay"/>
    <property type="evidence" value="ECO:0007669"/>
    <property type="project" value="TreeGrafter"/>
</dbReference>
<dbReference type="AlphaFoldDB" id="A0A7R9YY94"/>
<dbReference type="InterPro" id="IPR000504">
    <property type="entry name" value="RRM_dom"/>
</dbReference>
<feature type="region of interest" description="Disordered" evidence="3">
    <location>
        <begin position="341"/>
        <end position="376"/>
    </location>
</feature>
<dbReference type="SMART" id="SM00360">
    <property type="entry name" value="RRM"/>
    <property type="match status" value="3"/>
</dbReference>
<dbReference type="InterPro" id="IPR050825">
    <property type="entry name" value="RBM42_RBP45_47-like"/>
</dbReference>
<evidence type="ECO:0000256" key="3">
    <source>
        <dbReference type="SAM" id="MobiDB-lite"/>
    </source>
</evidence>
<dbReference type="PANTHER" id="PTHR47640:SF5">
    <property type="entry name" value="RRM DOMAIN-CONTAINING PROTEIN"/>
    <property type="match status" value="1"/>
</dbReference>
<dbReference type="InterPro" id="IPR012677">
    <property type="entry name" value="Nucleotide-bd_a/b_plait_sf"/>
</dbReference>
<dbReference type="InterPro" id="IPR035979">
    <property type="entry name" value="RBD_domain_sf"/>
</dbReference>
<protein>
    <recommendedName>
        <fullName evidence="4">RRM domain-containing protein</fullName>
    </recommendedName>
</protein>
<dbReference type="GO" id="GO:0034063">
    <property type="term" value="P:stress granule assembly"/>
    <property type="evidence" value="ECO:0007669"/>
    <property type="project" value="TreeGrafter"/>
</dbReference>
<dbReference type="PROSITE" id="PS50102">
    <property type="entry name" value="RRM"/>
    <property type="match status" value="3"/>
</dbReference>
<sequence length="507" mass="54448">MDESMPADGGASRDPQRPRDPVRLRVKDRAHDDEDISRTLYFDSLHPCAELRDLEMLFKYFGQVESFKLVKDRSSAAHAGYGFAKYLFKADAEAALHALNGSTYFGLELRVNWALPSNQKDDTCMHHQVFVGDLGSDVTDALLYNTFSTIGYCSDARVMWDHLTGRPKGYGFVSFRQRKDASAAIQKMQGQLIGSRRVRVGWGQHKQDEQISPPKYDSVDRSDPFNTNVYVGNVAPETTEDDLVTHFSIFGHVAEVKLNKKGGYCFVKFNAHSAAVHAIVSQHGKRLHGRVLKCHWGKSLTSRRQADAAAASALALALQHQASLSSTSSMPLVFGEGSMGSAPGSAHVSSQQVLSNPAPLPRPSAPGLGNAAGADGQGDSDCCEGFFPCVPQAATSLSEPLPPSANVPPGDIVPGASRSVLVDNQSLSHVRAALATHSMVMHVLHDQATTFSPSLQPTDVAPVLPGCVAYRGLVCSYTTGNGAGSFEGSDPGVIPVQPAAAGEFFYF</sequence>
<dbReference type="Pfam" id="PF00076">
    <property type="entry name" value="RRM_1"/>
    <property type="match status" value="3"/>
</dbReference>
<feature type="domain" description="RRM" evidence="4">
    <location>
        <begin position="227"/>
        <end position="299"/>
    </location>
</feature>
<feature type="region of interest" description="Disordered" evidence="3">
    <location>
        <begin position="1"/>
        <end position="28"/>
    </location>
</feature>
<feature type="domain" description="RRM" evidence="4">
    <location>
        <begin position="38"/>
        <end position="116"/>
    </location>
</feature>
<reference evidence="5" key="1">
    <citation type="submission" date="2021-01" db="EMBL/GenBank/DDBJ databases">
        <authorList>
            <person name="Corre E."/>
            <person name="Pelletier E."/>
            <person name="Niang G."/>
            <person name="Scheremetjew M."/>
            <person name="Finn R."/>
            <person name="Kale V."/>
            <person name="Holt S."/>
            <person name="Cochrane G."/>
            <person name="Meng A."/>
            <person name="Brown T."/>
            <person name="Cohen L."/>
        </authorList>
    </citation>
    <scope>NUCLEOTIDE SEQUENCE</scope>
    <source>
        <strain evidence="5">CCMP219</strain>
    </source>
</reference>
<dbReference type="EMBL" id="HBEC01026274">
    <property type="protein sequence ID" value="CAD8293596.1"/>
    <property type="molecule type" value="Transcribed_RNA"/>
</dbReference>
<evidence type="ECO:0000259" key="4">
    <source>
        <dbReference type="PROSITE" id="PS50102"/>
    </source>
</evidence>
<dbReference type="Gene3D" id="3.30.70.330">
    <property type="match status" value="3"/>
</dbReference>